<name>A0A1Y5TQ27_9RHOB</name>
<dbReference type="InterPro" id="IPR036388">
    <property type="entry name" value="WH-like_DNA-bd_sf"/>
</dbReference>
<dbReference type="OrthoDB" id="9028214at2"/>
<evidence type="ECO:0000256" key="3">
    <source>
        <dbReference type="ARBA" id="ARBA00023163"/>
    </source>
</evidence>
<dbReference type="Gene3D" id="1.20.120.530">
    <property type="entry name" value="GntR ligand-binding domain-like"/>
    <property type="match status" value="1"/>
</dbReference>
<protein>
    <submittedName>
        <fullName evidence="5">HTH-type transcriptional regulator LutR</fullName>
    </submittedName>
</protein>
<dbReference type="InterPro" id="IPR000524">
    <property type="entry name" value="Tscrpt_reg_HTH_GntR"/>
</dbReference>
<evidence type="ECO:0000256" key="1">
    <source>
        <dbReference type="ARBA" id="ARBA00023015"/>
    </source>
</evidence>
<dbReference type="SMART" id="SM00345">
    <property type="entry name" value="HTH_GNTR"/>
    <property type="match status" value="1"/>
</dbReference>
<gene>
    <name evidence="5" type="primary">lutR_4</name>
    <name evidence="5" type="ORF">PAM7066_03488</name>
</gene>
<dbReference type="STRING" id="315423.SAMN04488020_11638"/>
<accession>A0A1Y5TQ27</accession>
<keyword evidence="1" id="KW-0805">Transcription regulation</keyword>
<keyword evidence="3" id="KW-0804">Transcription</keyword>
<dbReference type="InterPro" id="IPR008920">
    <property type="entry name" value="TF_FadR/GntR_C"/>
</dbReference>
<sequence length="247" mass="27736">MNEVLVSESKQPGSKRIVAYFKERLLRGELKVGDRIMPERELAVELEVGRPLLREVLRSLSMLGLLDVRHGSGTYIGKADIRVLSDFFTFCLSQEQDILDDTMQARMAIECQAIRLACSRANEADLARIGQWLGVLIKTLGDPEEGGKADFMFHQSIVAASHSRSLTTLYGALAELLQLSHVERRKTTYRNPEIIGDLGEAHREVFLSIVAKDPDQADQRLREHFAIGDEVRRKSLIEAYRKGSEGA</sequence>
<dbReference type="Proteomes" id="UP000193870">
    <property type="component" value="Unassembled WGS sequence"/>
</dbReference>
<dbReference type="Pfam" id="PF07729">
    <property type="entry name" value="FCD"/>
    <property type="match status" value="1"/>
</dbReference>
<dbReference type="AlphaFoldDB" id="A0A1Y5TQ27"/>
<keyword evidence="6" id="KW-1185">Reference proteome</keyword>
<dbReference type="EMBL" id="FWFV01000015">
    <property type="protein sequence ID" value="SLN68862.1"/>
    <property type="molecule type" value="Genomic_DNA"/>
</dbReference>
<dbReference type="SMART" id="SM00895">
    <property type="entry name" value="FCD"/>
    <property type="match status" value="1"/>
</dbReference>
<evidence type="ECO:0000313" key="5">
    <source>
        <dbReference type="EMBL" id="SLN68862.1"/>
    </source>
</evidence>
<dbReference type="InterPro" id="IPR011711">
    <property type="entry name" value="GntR_C"/>
</dbReference>
<evidence type="ECO:0000256" key="2">
    <source>
        <dbReference type="ARBA" id="ARBA00023125"/>
    </source>
</evidence>
<dbReference type="SUPFAM" id="SSF46785">
    <property type="entry name" value="Winged helix' DNA-binding domain"/>
    <property type="match status" value="1"/>
</dbReference>
<dbReference type="PANTHER" id="PTHR43537:SF5">
    <property type="entry name" value="UXU OPERON TRANSCRIPTIONAL REGULATOR"/>
    <property type="match status" value="1"/>
</dbReference>
<organism evidence="5 6">
    <name type="scientific">Palleronia marisminoris</name>
    <dbReference type="NCBI Taxonomy" id="315423"/>
    <lineage>
        <taxon>Bacteria</taxon>
        <taxon>Pseudomonadati</taxon>
        <taxon>Pseudomonadota</taxon>
        <taxon>Alphaproteobacteria</taxon>
        <taxon>Rhodobacterales</taxon>
        <taxon>Roseobacteraceae</taxon>
        <taxon>Palleronia</taxon>
    </lineage>
</organism>
<evidence type="ECO:0000313" key="6">
    <source>
        <dbReference type="Proteomes" id="UP000193870"/>
    </source>
</evidence>
<dbReference type="GO" id="GO:0003677">
    <property type="term" value="F:DNA binding"/>
    <property type="evidence" value="ECO:0007669"/>
    <property type="project" value="UniProtKB-KW"/>
</dbReference>
<dbReference type="InterPro" id="IPR036390">
    <property type="entry name" value="WH_DNA-bd_sf"/>
</dbReference>
<dbReference type="GO" id="GO:0003700">
    <property type="term" value="F:DNA-binding transcription factor activity"/>
    <property type="evidence" value="ECO:0007669"/>
    <property type="project" value="InterPro"/>
</dbReference>
<dbReference type="Pfam" id="PF00392">
    <property type="entry name" value="GntR"/>
    <property type="match status" value="1"/>
</dbReference>
<dbReference type="RefSeq" id="WP_085855443.1">
    <property type="nucleotide sequence ID" value="NZ_FOPF01000016.1"/>
</dbReference>
<dbReference type="SUPFAM" id="SSF48008">
    <property type="entry name" value="GntR ligand-binding domain-like"/>
    <property type="match status" value="1"/>
</dbReference>
<dbReference type="CDD" id="cd07377">
    <property type="entry name" value="WHTH_GntR"/>
    <property type="match status" value="1"/>
</dbReference>
<dbReference type="PANTHER" id="PTHR43537">
    <property type="entry name" value="TRANSCRIPTIONAL REGULATOR, GNTR FAMILY"/>
    <property type="match status" value="1"/>
</dbReference>
<keyword evidence="2" id="KW-0238">DNA-binding</keyword>
<evidence type="ECO:0000259" key="4">
    <source>
        <dbReference type="PROSITE" id="PS50949"/>
    </source>
</evidence>
<dbReference type="PROSITE" id="PS50949">
    <property type="entry name" value="HTH_GNTR"/>
    <property type="match status" value="1"/>
</dbReference>
<proteinExistence type="predicted"/>
<feature type="domain" description="HTH gntR-type" evidence="4">
    <location>
        <begin position="11"/>
        <end position="79"/>
    </location>
</feature>
<reference evidence="5 6" key="1">
    <citation type="submission" date="2017-03" db="EMBL/GenBank/DDBJ databases">
        <authorList>
            <person name="Afonso C.L."/>
            <person name="Miller P.J."/>
            <person name="Scott M.A."/>
            <person name="Spackman E."/>
            <person name="Goraichik I."/>
            <person name="Dimitrov K.M."/>
            <person name="Suarez D.L."/>
            <person name="Swayne D.E."/>
        </authorList>
    </citation>
    <scope>NUCLEOTIDE SEQUENCE [LARGE SCALE GENOMIC DNA]</scope>
    <source>
        <strain evidence="5 6">CECT 7066</strain>
    </source>
</reference>
<dbReference type="Gene3D" id="1.10.10.10">
    <property type="entry name" value="Winged helix-like DNA-binding domain superfamily/Winged helix DNA-binding domain"/>
    <property type="match status" value="1"/>
</dbReference>